<dbReference type="GO" id="GO:0006281">
    <property type="term" value="P:DNA repair"/>
    <property type="evidence" value="ECO:0007669"/>
    <property type="project" value="TreeGrafter"/>
</dbReference>
<evidence type="ECO:0000256" key="4">
    <source>
        <dbReference type="ARBA" id="ARBA00038058"/>
    </source>
</evidence>
<dbReference type="GO" id="GO:0003676">
    <property type="term" value="F:nucleic acid binding"/>
    <property type="evidence" value="ECO:0007669"/>
    <property type="project" value="InterPro"/>
</dbReference>
<dbReference type="PANTHER" id="PTHR11472:SF34">
    <property type="entry name" value="REGULATOR OF TELOMERE ELONGATION HELICASE 1"/>
    <property type="match status" value="1"/>
</dbReference>
<dbReference type="AlphaFoldDB" id="A0A7S8HCB1"/>
<dbReference type="Gene3D" id="3.40.50.300">
    <property type="entry name" value="P-loop containing nucleotide triphosphate hydrolases"/>
    <property type="match status" value="2"/>
</dbReference>
<keyword evidence="6" id="KW-0347">Helicase</keyword>
<proteinExistence type="inferred from homology"/>
<evidence type="ECO:0000313" key="6">
    <source>
        <dbReference type="EMBL" id="QPC43527.1"/>
    </source>
</evidence>
<accession>A0A7S8HCB1</accession>
<gene>
    <name evidence="6" type="ORF">HW532_12970</name>
</gene>
<keyword evidence="2" id="KW-0378">Hydrolase</keyword>
<organism evidence="6 7">
    <name type="scientific">Kaustia mangrovi</name>
    <dbReference type="NCBI Taxonomy" id="2593653"/>
    <lineage>
        <taxon>Bacteria</taxon>
        <taxon>Pseudomonadati</taxon>
        <taxon>Pseudomonadota</taxon>
        <taxon>Alphaproteobacteria</taxon>
        <taxon>Hyphomicrobiales</taxon>
        <taxon>Parvibaculaceae</taxon>
        <taxon>Kaustia</taxon>
    </lineage>
</organism>
<name>A0A7S8HCB1_9HYPH</name>
<dbReference type="InterPro" id="IPR014013">
    <property type="entry name" value="Helic_SF1/SF2_ATP-bd_DinG/Rad3"/>
</dbReference>
<dbReference type="GO" id="GO:0005524">
    <property type="term" value="F:ATP binding"/>
    <property type="evidence" value="ECO:0007669"/>
    <property type="project" value="UniProtKB-KW"/>
</dbReference>
<evidence type="ECO:0000259" key="5">
    <source>
        <dbReference type="PROSITE" id="PS51193"/>
    </source>
</evidence>
<evidence type="ECO:0000256" key="1">
    <source>
        <dbReference type="ARBA" id="ARBA00022741"/>
    </source>
</evidence>
<evidence type="ECO:0000256" key="2">
    <source>
        <dbReference type="ARBA" id="ARBA00022801"/>
    </source>
</evidence>
<dbReference type="GO" id="GO:0003678">
    <property type="term" value="F:DNA helicase activity"/>
    <property type="evidence" value="ECO:0007669"/>
    <property type="project" value="TreeGrafter"/>
</dbReference>
<keyword evidence="1" id="KW-0547">Nucleotide-binding</keyword>
<dbReference type="SUPFAM" id="SSF52540">
    <property type="entry name" value="P-loop containing nucleoside triphosphate hydrolases"/>
    <property type="match status" value="1"/>
</dbReference>
<keyword evidence="7" id="KW-1185">Reference proteome</keyword>
<dbReference type="PANTHER" id="PTHR11472">
    <property type="entry name" value="DNA REPAIR DEAD HELICASE RAD3/XP-D SUBFAMILY MEMBER"/>
    <property type="match status" value="1"/>
</dbReference>
<dbReference type="InterPro" id="IPR027417">
    <property type="entry name" value="P-loop_NTPase"/>
</dbReference>
<comment type="similarity">
    <text evidence="4">Belongs to the helicase family. DinG subfamily.</text>
</comment>
<evidence type="ECO:0000313" key="7">
    <source>
        <dbReference type="Proteomes" id="UP000593594"/>
    </source>
</evidence>
<keyword evidence="3" id="KW-0067">ATP-binding</keyword>
<dbReference type="Pfam" id="PF13307">
    <property type="entry name" value="Helicase_C_2"/>
    <property type="match status" value="1"/>
</dbReference>
<sequence>MAQSAPDPADIAHIGALGDVPAAALAGVRLAVGDGHGGSGMLAAADGLRLLSRTPHLVCHAAFLANRLAVAAQAGEREARAARDVGHLDLAELFAFVHPARFALPSPEGMAQALGIEGGHGGPADLLHAAAGALLDTLASGRISNPRDLARLTVLLERARWPWAPFVRAALDRRGLALDDTMPATSLNVWDRLPDWEDDGPVPPPGTLPVSPEEAEAALATLIGEGAEARPAQRQYSAEAAEAFAPRDRPEENHILLAEAGTGLGKTLGYLAPATVWARRNGGTVWISTYTKNLQRQLRQEAQRAYPDPEERRRKVVVRKGRENYLCLLNLQERVAGLNPQNGRGTLLAALIARWAMASRDGDMVGGDFPAWLMPLFVDMGAGSDRAPSPAALGLTDRRGECIHSACPHYRKCFIERAVRAARKAEIVIANHALVMIQAAMDHALGPPETAGEQTSTGLVRRLVFDEGHHVFDAADSAFSAHLTAIEAAELRRWLRGGEQRGRRGRSLAERIGDLTGDDEAAEEALAKVMDAARALPGPGWMRRIQAGAPDGPAERFLTLVREQVLARAEQRGPYAMEADCRPLAGGVGKAARELDDALRELLAPMRALARALSGQLDDEARTLETAERSRLEATARSLRRRGDLLVGGWSEMLTTLDDEEEEAAGFVSWFAIDHAFGRESDVGMHRHWIDPTIPLAQTVLETVDGAIVTSATLKDRPPDVPDDWTSAEMRTGATHLPYPVRRTAHDSPFDYPSQARILVVNDVNRQDLDQVAAAYRELFIASRGGALGLFTAISRLRQVHGRLLAPLGERGLPLYAQHVDPIDNGTLVDIFRAEADACLLGTDAMRDGVDVPGEALRLIVLERVPWPQPSILDRARRGAFGGSAWQDMTVRLRLRQAFGRLVRKADDRGVFVVLDPRLPTRFTTAFPPGVAVERVGLVEAIEAVEGFLTAPLVDRAANG</sequence>
<reference evidence="6 7" key="1">
    <citation type="submission" date="2020-06" db="EMBL/GenBank/DDBJ databases">
        <title>Genome sequence of 2 isolates from Red Sea Mangroves.</title>
        <authorList>
            <person name="Sefrji F."/>
            <person name="Michoud G."/>
            <person name="Merlino G."/>
            <person name="Daffonchio D."/>
        </authorList>
    </citation>
    <scope>NUCLEOTIDE SEQUENCE [LARGE SCALE GENOMIC DNA]</scope>
    <source>
        <strain evidence="6 7">R1DC25</strain>
    </source>
</reference>
<dbReference type="PROSITE" id="PS51193">
    <property type="entry name" value="HELICASE_ATP_BIND_2"/>
    <property type="match status" value="1"/>
</dbReference>
<dbReference type="SMART" id="SM00491">
    <property type="entry name" value="HELICc2"/>
    <property type="match status" value="1"/>
</dbReference>
<dbReference type="KEGG" id="kmn:HW532_12970"/>
<protein>
    <submittedName>
        <fullName evidence="6">ATP-dependent DNA helicase</fullName>
    </submittedName>
</protein>
<dbReference type="GO" id="GO:0016818">
    <property type="term" value="F:hydrolase activity, acting on acid anhydrides, in phosphorus-containing anhydrides"/>
    <property type="evidence" value="ECO:0007669"/>
    <property type="project" value="InterPro"/>
</dbReference>
<feature type="domain" description="Helicase ATP-binding" evidence="5">
    <location>
        <begin position="219"/>
        <end position="516"/>
    </location>
</feature>
<dbReference type="InterPro" id="IPR006555">
    <property type="entry name" value="ATP-dep_Helicase_C"/>
</dbReference>
<evidence type="ECO:0000256" key="3">
    <source>
        <dbReference type="ARBA" id="ARBA00022840"/>
    </source>
</evidence>
<dbReference type="EMBL" id="CP058214">
    <property type="protein sequence ID" value="QPC43527.1"/>
    <property type="molecule type" value="Genomic_DNA"/>
</dbReference>
<dbReference type="Proteomes" id="UP000593594">
    <property type="component" value="Chromosome"/>
</dbReference>
<dbReference type="InterPro" id="IPR045028">
    <property type="entry name" value="DinG/Rad3-like"/>
</dbReference>
<dbReference type="RefSeq" id="WP_213160891.1">
    <property type="nucleotide sequence ID" value="NZ_CP058214.1"/>
</dbReference>